<keyword evidence="1" id="KW-0863">Zinc-finger</keyword>
<feature type="compositionally biased region" description="Basic and acidic residues" evidence="2">
    <location>
        <begin position="180"/>
        <end position="195"/>
    </location>
</feature>
<dbReference type="Proteomes" id="UP001153555">
    <property type="component" value="Unassembled WGS sequence"/>
</dbReference>
<dbReference type="Pfam" id="PF14392">
    <property type="entry name" value="zf-CCHC_4"/>
    <property type="match status" value="1"/>
</dbReference>
<dbReference type="GO" id="GO:0003676">
    <property type="term" value="F:nucleic acid binding"/>
    <property type="evidence" value="ECO:0007669"/>
    <property type="project" value="InterPro"/>
</dbReference>
<keyword evidence="1" id="KW-0862">Zinc</keyword>
<dbReference type="InterPro" id="IPR001878">
    <property type="entry name" value="Znf_CCHC"/>
</dbReference>
<dbReference type="EMBL" id="CACSLK010020200">
    <property type="protein sequence ID" value="CAA0820085.1"/>
    <property type="molecule type" value="Genomic_DNA"/>
</dbReference>
<evidence type="ECO:0000313" key="5">
    <source>
        <dbReference type="Proteomes" id="UP001153555"/>
    </source>
</evidence>
<evidence type="ECO:0000256" key="2">
    <source>
        <dbReference type="SAM" id="MobiDB-lite"/>
    </source>
</evidence>
<feature type="compositionally biased region" description="Polar residues" evidence="2">
    <location>
        <begin position="148"/>
        <end position="179"/>
    </location>
</feature>
<feature type="domain" description="CCHC-type" evidence="3">
    <location>
        <begin position="102"/>
        <end position="115"/>
    </location>
</feature>
<dbReference type="PROSITE" id="PS50158">
    <property type="entry name" value="ZF_CCHC"/>
    <property type="match status" value="1"/>
</dbReference>
<reference evidence="4" key="1">
    <citation type="submission" date="2019-12" db="EMBL/GenBank/DDBJ databases">
        <authorList>
            <person name="Scholes J."/>
        </authorList>
    </citation>
    <scope>NUCLEOTIDE SEQUENCE</scope>
</reference>
<evidence type="ECO:0000313" key="4">
    <source>
        <dbReference type="EMBL" id="CAA0820085.1"/>
    </source>
</evidence>
<organism evidence="4 5">
    <name type="scientific">Striga hermonthica</name>
    <name type="common">Purple witchweed</name>
    <name type="synonym">Buchnera hermonthica</name>
    <dbReference type="NCBI Taxonomy" id="68872"/>
    <lineage>
        <taxon>Eukaryota</taxon>
        <taxon>Viridiplantae</taxon>
        <taxon>Streptophyta</taxon>
        <taxon>Embryophyta</taxon>
        <taxon>Tracheophyta</taxon>
        <taxon>Spermatophyta</taxon>
        <taxon>Magnoliopsida</taxon>
        <taxon>eudicotyledons</taxon>
        <taxon>Gunneridae</taxon>
        <taxon>Pentapetalae</taxon>
        <taxon>asterids</taxon>
        <taxon>lamiids</taxon>
        <taxon>Lamiales</taxon>
        <taxon>Orobanchaceae</taxon>
        <taxon>Buchnereae</taxon>
        <taxon>Striga</taxon>
    </lineage>
</organism>
<feature type="region of interest" description="Disordered" evidence="2">
    <location>
        <begin position="136"/>
        <end position="196"/>
    </location>
</feature>
<evidence type="ECO:0000259" key="3">
    <source>
        <dbReference type="PROSITE" id="PS50158"/>
    </source>
</evidence>
<dbReference type="SUPFAM" id="SSF57756">
    <property type="entry name" value="Retrovirus zinc finger-like domains"/>
    <property type="match status" value="1"/>
</dbReference>
<protein>
    <recommendedName>
        <fullName evidence="3">CCHC-type domain-containing protein</fullName>
    </recommendedName>
</protein>
<dbReference type="AlphaFoldDB" id="A0A9N7RAN4"/>
<accession>A0A9N7RAN4</accession>
<dbReference type="InterPro" id="IPR036875">
    <property type="entry name" value="Znf_CCHC_sf"/>
</dbReference>
<keyword evidence="5" id="KW-1185">Reference proteome</keyword>
<dbReference type="GO" id="GO:0008270">
    <property type="term" value="F:zinc ion binding"/>
    <property type="evidence" value="ECO:0007669"/>
    <property type="project" value="UniProtKB-KW"/>
</dbReference>
<dbReference type="OrthoDB" id="1701901at2759"/>
<keyword evidence="1" id="KW-0479">Metal-binding</keyword>
<comment type="caution">
    <text evidence="4">The sequence shown here is derived from an EMBL/GenBank/DDBJ whole genome shotgun (WGS) entry which is preliminary data.</text>
</comment>
<proteinExistence type="predicted"/>
<name>A0A9N7RAN4_STRHE</name>
<evidence type="ECO:0000256" key="1">
    <source>
        <dbReference type="PROSITE-ProRule" id="PRU00047"/>
    </source>
</evidence>
<dbReference type="InterPro" id="IPR025836">
    <property type="entry name" value="Zn_knuckle_CX2CX4HX4C"/>
</dbReference>
<gene>
    <name evidence="4" type="ORF">SHERM_18287</name>
</gene>
<sequence length="297" mass="33717">MGDDMPSSSKERDLEEEVIKKLTDCSLSVKEAGDIEIQPRDVKNSEEECRRSLFGKGVSWVVFLKILVVVDTKEPIPRCTNVKLGDERVRVSFRYERLVDLCYYCGRIGHLDRNCGERMEDIDKKKVKEGQFGERLKTTEKFPGGRSSYASSSDVKANQPIFNSNQNPLGSECETPSSSHQDRIKGPDQRKEAHSAVKGCTTLIIGEEEHPTIQAPEEEEIPNEGENFAKMIENPMDIEVVTGSPTNEVEKNFAMINVERLVKTHNATWKRRTASVRRVGRRGGSFSLMLKRWRRPV</sequence>